<proteinExistence type="predicted"/>
<sequence length="61" mass="6636">MAELISCRVCGKPVSSSANICPHCGDRSPEPYIDTLKYGFLGFITVLIVVLLFAGVIIFIF</sequence>
<reference evidence="4" key="1">
    <citation type="journal article" date="2019" name="Int. J. Syst. Evol. Microbiol.">
        <title>The Global Catalogue of Microorganisms (GCM) 10K type strain sequencing project: providing services to taxonomists for standard genome sequencing and annotation.</title>
        <authorList>
            <consortium name="The Broad Institute Genomics Platform"/>
            <consortium name="The Broad Institute Genome Sequencing Center for Infectious Disease"/>
            <person name="Wu L."/>
            <person name="Ma J."/>
        </authorList>
    </citation>
    <scope>NUCLEOTIDE SEQUENCE [LARGE SCALE GENOMIC DNA]</scope>
    <source>
        <strain evidence="4">PCU 280</strain>
    </source>
</reference>
<evidence type="ECO:0000256" key="1">
    <source>
        <dbReference type="SAM" id="Phobius"/>
    </source>
</evidence>
<keyword evidence="4" id="KW-1185">Reference proteome</keyword>
<name>A0ABW1V3Q5_9BACL</name>
<dbReference type="InterPro" id="IPR059113">
    <property type="entry name" value="Znf_ribbon"/>
</dbReference>
<dbReference type="EMBL" id="JBHSTE010000003">
    <property type="protein sequence ID" value="MFC6333064.1"/>
    <property type="molecule type" value="Genomic_DNA"/>
</dbReference>
<evidence type="ECO:0000313" key="4">
    <source>
        <dbReference type="Proteomes" id="UP001596233"/>
    </source>
</evidence>
<dbReference type="RefSeq" id="WP_379234132.1">
    <property type="nucleotide sequence ID" value="NZ_JBHSTE010000003.1"/>
</dbReference>
<keyword evidence="1" id="KW-0812">Transmembrane</keyword>
<keyword evidence="1" id="KW-0472">Membrane</keyword>
<protein>
    <submittedName>
        <fullName evidence="3">Zinc ribbon domain-containing protein</fullName>
    </submittedName>
</protein>
<feature type="transmembrane region" description="Helical" evidence="1">
    <location>
        <begin position="38"/>
        <end position="60"/>
    </location>
</feature>
<evidence type="ECO:0000259" key="2">
    <source>
        <dbReference type="Pfam" id="PF13248"/>
    </source>
</evidence>
<comment type="caution">
    <text evidence="3">The sequence shown here is derived from an EMBL/GenBank/DDBJ whole genome shotgun (WGS) entry which is preliminary data.</text>
</comment>
<keyword evidence="1" id="KW-1133">Transmembrane helix</keyword>
<dbReference type="Proteomes" id="UP001596233">
    <property type="component" value="Unassembled WGS sequence"/>
</dbReference>
<evidence type="ECO:0000313" key="3">
    <source>
        <dbReference type="EMBL" id="MFC6333064.1"/>
    </source>
</evidence>
<dbReference type="Pfam" id="PF13248">
    <property type="entry name" value="Zn_ribbon_3"/>
    <property type="match status" value="1"/>
</dbReference>
<accession>A0ABW1V3Q5</accession>
<gene>
    <name evidence="3" type="ORF">ACFP56_10550</name>
</gene>
<feature type="domain" description="Putative zinc-ribbon" evidence="2">
    <location>
        <begin position="4"/>
        <end position="25"/>
    </location>
</feature>
<organism evidence="3 4">
    <name type="scientific">Paenibacillus septentrionalis</name>
    <dbReference type="NCBI Taxonomy" id="429342"/>
    <lineage>
        <taxon>Bacteria</taxon>
        <taxon>Bacillati</taxon>
        <taxon>Bacillota</taxon>
        <taxon>Bacilli</taxon>
        <taxon>Bacillales</taxon>
        <taxon>Paenibacillaceae</taxon>
        <taxon>Paenibacillus</taxon>
    </lineage>
</organism>